<evidence type="ECO:0000313" key="2">
    <source>
        <dbReference type="EMBL" id="CAG7733752.1"/>
    </source>
</evidence>
<dbReference type="EMBL" id="CAJVCH010255177">
    <property type="protein sequence ID" value="CAG7733752.1"/>
    <property type="molecule type" value="Genomic_DNA"/>
</dbReference>
<proteinExistence type="predicted"/>
<comment type="caution">
    <text evidence="2">The sequence shown here is derived from an EMBL/GenBank/DDBJ whole genome shotgun (WGS) entry which is preliminary data.</text>
</comment>
<gene>
    <name evidence="2" type="ORF">AFUS01_LOCUS22176</name>
</gene>
<dbReference type="Proteomes" id="UP000708208">
    <property type="component" value="Unassembled WGS sequence"/>
</dbReference>
<dbReference type="OrthoDB" id="7998822at2759"/>
<organism evidence="2 3">
    <name type="scientific">Allacma fusca</name>
    <dbReference type="NCBI Taxonomy" id="39272"/>
    <lineage>
        <taxon>Eukaryota</taxon>
        <taxon>Metazoa</taxon>
        <taxon>Ecdysozoa</taxon>
        <taxon>Arthropoda</taxon>
        <taxon>Hexapoda</taxon>
        <taxon>Collembola</taxon>
        <taxon>Symphypleona</taxon>
        <taxon>Sminthuridae</taxon>
        <taxon>Allacma</taxon>
    </lineage>
</organism>
<dbReference type="PANTHER" id="PTHR19446">
    <property type="entry name" value="REVERSE TRANSCRIPTASES"/>
    <property type="match status" value="1"/>
</dbReference>
<dbReference type="PROSITE" id="PS50878">
    <property type="entry name" value="RT_POL"/>
    <property type="match status" value="1"/>
</dbReference>
<dbReference type="CDD" id="cd01650">
    <property type="entry name" value="RT_nLTR_like"/>
    <property type="match status" value="1"/>
</dbReference>
<keyword evidence="3" id="KW-1185">Reference proteome</keyword>
<evidence type="ECO:0000313" key="3">
    <source>
        <dbReference type="Proteomes" id="UP000708208"/>
    </source>
</evidence>
<evidence type="ECO:0000259" key="1">
    <source>
        <dbReference type="PROSITE" id="PS50878"/>
    </source>
</evidence>
<feature type="non-terminal residue" evidence="2">
    <location>
        <position position="532"/>
    </location>
</feature>
<name>A0A8J2K8B4_9HEXA</name>
<feature type="domain" description="Reverse transcriptase" evidence="1">
    <location>
        <begin position="140"/>
        <end position="403"/>
    </location>
</feature>
<dbReference type="InterPro" id="IPR000477">
    <property type="entry name" value="RT_dom"/>
</dbReference>
<sequence length="532" mass="61839">MIKDFNQSNFSRYLEELSPNADKEYSLWKATKRLKRPVVRNSPLKNEFNQWIRRDEEKAELFAEHLFRTFQPHNIPSSMALMEDLMPNLQIKPVTPMEVAKEIERNLNPKKSAGVDKISPRILKELSKKGIVMLTYIFNACFRLEYVPQSFKIAKIIMLKKPDKAEEKVESYRPISILPAISKLFEKLLLKRLKPLARIPDHQFGFCNQHSTIEQVHRVAAIIEKAFEEKKYCSAAFLDVAQAFDRVWHEGLQSKLAEILPGNYVYFLKSYITGRAFRVFHGDAISTQHPINARVPQGSVLGPILYLIYTADIPTTEETETATFADDTAILSVHPSQAQATENLQKALDGISRWADQWKIKLNEQKSTHVTFAKRKCDVQYSVYIKQSEIPAASHAKYLGIHLDSSLTWRHHIDQKKTQINLKLRQMYWLIGHHSKMKIESKRLIYQMIIKPVWTYGIQLWGCAKPSNRKIIQTVQNKTLRTITGARWFQTNEALHKDLKIKWVDEVVREYATKHEKRLHGHINPEAFQLID</sequence>
<dbReference type="Pfam" id="PF00078">
    <property type="entry name" value="RVT_1"/>
    <property type="match status" value="1"/>
</dbReference>
<protein>
    <recommendedName>
        <fullName evidence="1">Reverse transcriptase domain-containing protein</fullName>
    </recommendedName>
</protein>
<dbReference type="AlphaFoldDB" id="A0A8J2K8B4"/>
<reference evidence="2" key="1">
    <citation type="submission" date="2021-06" db="EMBL/GenBank/DDBJ databases">
        <authorList>
            <person name="Hodson N. C."/>
            <person name="Mongue J. A."/>
            <person name="Jaron S. K."/>
        </authorList>
    </citation>
    <scope>NUCLEOTIDE SEQUENCE</scope>
</reference>
<accession>A0A8J2K8B4</accession>